<proteinExistence type="predicted"/>
<gene>
    <name evidence="1" type="ORF">Gogos_019835</name>
</gene>
<dbReference type="AlphaFoldDB" id="A0A7J9D1Y5"/>
<evidence type="ECO:0000313" key="2">
    <source>
        <dbReference type="Proteomes" id="UP000593579"/>
    </source>
</evidence>
<evidence type="ECO:0000313" key="1">
    <source>
        <dbReference type="EMBL" id="MBA0754727.1"/>
    </source>
</evidence>
<dbReference type="OrthoDB" id="10544106at2759"/>
<comment type="caution">
    <text evidence="1">The sequence shown here is derived from an EMBL/GenBank/DDBJ whole genome shotgun (WGS) entry which is preliminary data.</text>
</comment>
<sequence>VVHRFQAYLLELDVIKQWLPGRLIGAERWRPPDPPFIKVNFEAAYSGSDLCSCAGIVIRDHTGHYCHGSAPPQMSLFVIPSHRKLGGQSVGINGSPGLGFSFQSRCDASLYLSGSEP</sequence>
<dbReference type="EMBL" id="JABEZY010263475">
    <property type="protein sequence ID" value="MBA0754727.1"/>
    <property type="molecule type" value="Genomic_DNA"/>
</dbReference>
<dbReference type="Proteomes" id="UP000593579">
    <property type="component" value="Unassembled WGS sequence"/>
</dbReference>
<name>A0A7J9D1Y5_GOSGO</name>
<organism evidence="1 2">
    <name type="scientific">Gossypium gossypioides</name>
    <name type="common">Mexican cotton</name>
    <name type="synonym">Selera gossypioides</name>
    <dbReference type="NCBI Taxonomy" id="34282"/>
    <lineage>
        <taxon>Eukaryota</taxon>
        <taxon>Viridiplantae</taxon>
        <taxon>Streptophyta</taxon>
        <taxon>Embryophyta</taxon>
        <taxon>Tracheophyta</taxon>
        <taxon>Spermatophyta</taxon>
        <taxon>Magnoliopsida</taxon>
        <taxon>eudicotyledons</taxon>
        <taxon>Gunneridae</taxon>
        <taxon>Pentapetalae</taxon>
        <taxon>rosids</taxon>
        <taxon>malvids</taxon>
        <taxon>Malvales</taxon>
        <taxon>Malvaceae</taxon>
        <taxon>Malvoideae</taxon>
        <taxon>Gossypium</taxon>
    </lineage>
</organism>
<reference evidence="1 2" key="1">
    <citation type="journal article" date="2019" name="Genome Biol. Evol.">
        <title>Insights into the evolution of the New World diploid cottons (Gossypium, subgenus Houzingenia) based on genome sequencing.</title>
        <authorList>
            <person name="Grover C.E."/>
            <person name="Arick M.A. 2nd"/>
            <person name="Thrash A."/>
            <person name="Conover J.L."/>
            <person name="Sanders W.S."/>
            <person name="Peterson D.G."/>
            <person name="Frelichowski J.E."/>
            <person name="Scheffler J.A."/>
            <person name="Scheffler B.E."/>
            <person name="Wendel J.F."/>
        </authorList>
    </citation>
    <scope>NUCLEOTIDE SEQUENCE [LARGE SCALE GENOMIC DNA]</scope>
    <source>
        <strain evidence="1">5</strain>
        <tissue evidence="1">Leaf</tissue>
    </source>
</reference>
<protein>
    <submittedName>
        <fullName evidence="1">Uncharacterized protein</fullName>
    </submittedName>
</protein>
<keyword evidence="2" id="KW-1185">Reference proteome</keyword>
<accession>A0A7J9D1Y5</accession>
<feature type="non-terminal residue" evidence="1">
    <location>
        <position position="1"/>
    </location>
</feature>